<name>A0A1Y2M208_EPING</name>
<evidence type="ECO:0000313" key="4">
    <source>
        <dbReference type="Proteomes" id="UP000193240"/>
    </source>
</evidence>
<feature type="coiled-coil region" evidence="1">
    <location>
        <begin position="90"/>
        <end position="154"/>
    </location>
</feature>
<accession>A0A1Y2M208</accession>
<dbReference type="SUPFAM" id="SSF90257">
    <property type="entry name" value="Myosin rod fragments"/>
    <property type="match status" value="1"/>
</dbReference>
<feature type="coiled-coil region" evidence="1">
    <location>
        <begin position="256"/>
        <end position="297"/>
    </location>
</feature>
<dbReference type="EMBL" id="KZ107842">
    <property type="protein sequence ID" value="OSS50042.1"/>
    <property type="molecule type" value="Genomic_DNA"/>
</dbReference>
<feature type="coiled-coil region" evidence="1">
    <location>
        <begin position="531"/>
        <end position="579"/>
    </location>
</feature>
<reference evidence="3 4" key="1">
    <citation type="journal article" date="2017" name="Genome Announc.">
        <title>Genome sequence of the saprophytic ascomycete Epicoccum nigrum ICMP 19927 strain isolated from New Zealand.</title>
        <authorList>
            <person name="Fokin M."/>
            <person name="Fleetwood D."/>
            <person name="Weir B.S."/>
            <person name="Villas-Boas S.G."/>
        </authorList>
    </citation>
    <scope>NUCLEOTIDE SEQUENCE [LARGE SCALE GENOMIC DNA]</scope>
    <source>
        <strain evidence="3 4">ICMP 19927</strain>
    </source>
</reference>
<feature type="region of interest" description="Disordered" evidence="2">
    <location>
        <begin position="1"/>
        <end position="44"/>
    </location>
</feature>
<gene>
    <name evidence="3" type="ORF">B5807_05086</name>
</gene>
<dbReference type="AlphaFoldDB" id="A0A1Y2M208"/>
<proteinExistence type="predicted"/>
<protein>
    <submittedName>
        <fullName evidence="3">Uncharacterized protein</fullName>
    </submittedName>
</protein>
<evidence type="ECO:0000313" key="3">
    <source>
        <dbReference type="EMBL" id="OSS50042.1"/>
    </source>
</evidence>
<sequence length="605" mass="69197">MQPTASMMPRRNASRKRLHGNGDAPDEQPRSDNTNENGSDPEQSRNLRLIEAITPFLGLVQTKEAVKADLASIDSSLARLREDVEQRVTLEDSKKVKEKVKEKIEQLANNVSQARRAVDTKAASTDLDRVREALEKQQSELQSVQDKQKQLATLADLERVSEQQASRDADLKRNFITVQHPVLTMQNKQKQFITSAEVQAAILDAVEDNLKSTMKSQDGLVKQISAVESDLKSKVHEIHYRIGTVRTILETSTAEYIELKQKIDGLVSQMNDERKERINLEKEVYGLRQDLDDAETTRQKDREDFIEFVKTLRQEREAEKRAHSRTAAQLVKKGDKLGKLEAEIAAVKNIQSTLMTKIDEDVNNKFAIYTASKTEDIAARLLEHIETTKDYVTKRMTSQDEHVKKHLFRHCKDLKEESDRAAEERLEAVREDFESRTAQLDIRLTENGKALSRYGKDVTRYVGIVDPITADIYALKEELVNHRKSLEDKIQEPLVQAKAHTDQSLREVDLSNTRREKSIWNCIDLVKTVQVGVLEAQMDEVKAQQERLIAEQNGIREGLDAQKKQQNTLKTQVTEARKEVDDRYSKLAATVYDQDSFLKRIPAYR</sequence>
<evidence type="ECO:0000256" key="1">
    <source>
        <dbReference type="SAM" id="Coils"/>
    </source>
</evidence>
<keyword evidence="1" id="KW-0175">Coiled coil</keyword>
<evidence type="ECO:0000256" key="2">
    <source>
        <dbReference type="SAM" id="MobiDB-lite"/>
    </source>
</evidence>
<dbReference type="Proteomes" id="UP000193240">
    <property type="component" value="Unassembled WGS sequence"/>
</dbReference>
<dbReference type="InParanoid" id="A0A1Y2M208"/>
<dbReference type="OMA" id="VEKEFIM"/>
<feature type="compositionally biased region" description="Polar residues" evidence="2">
    <location>
        <begin position="31"/>
        <end position="44"/>
    </location>
</feature>
<organism evidence="3 4">
    <name type="scientific">Epicoccum nigrum</name>
    <name type="common">Soil fungus</name>
    <name type="synonym">Epicoccum purpurascens</name>
    <dbReference type="NCBI Taxonomy" id="105696"/>
    <lineage>
        <taxon>Eukaryota</taxon>
        <taxon>Fungi</taxon>
        <taxon>Dikarya</taxon>
        <taxon>Ascomycota</taxon>
        <taxon>Pezizomycotina</taxon>
        <taxon>Dothideomycetes</taxon>
        <taxon>Pleosporomycetidae</taxon>
        <taxon>Pleosporales</taxon>
        <taxon>Pleosporineae</taxon>
        <taxon>Didymellaceae</taxon>
        <taxon>Epicoccum</taxon>
    </lineage>
</organism>
<keyword evidence="4" id="KW-1185">Reference proteome</keyword>